<accession>M5RLD6</accession>
<gene>
    <name evidence="3" type="ORF">RMSM_06887</name>
</gene>
<dbReference type="PANTHER" id="PTHR43156:SF2">
    <property type="entry name" value="STAGE II SPORULATION PROTEIN E"/>
    <property type="match status" value="1"/>
</dbReference>
<dbReference type="Pfam" id="PF07228">
    <property type="entry name" value="SpoIIE"/>
    <property type="match status" value="1"/>
</dbReference>
<dbReference type="GO" id="GO:0016791">
    <property type="term" value="F:phosphatase activity"/>
    <property type="evidence" value="ECO:0007669"/>
    <property type="project" value="TreeGrafter"/>
</dbReference>
<keyword evidence="1" id="KW-0378">Hydrolase</keyword>
<dbReference type="InterPro" id="IPR003018">
    <property type="entry name" value="GAF"/>
</dbReference>
<protein>
    <submittedName>
        <fullName evidence="3">Protein serine phosphatase</fullName>
    </submittedName>
</protein>
<comment type="caution">
    <text evidence="3">The sequence shown here is derived from an EMBL/GenBank/DDBJ whole genome shotgun (WGS) entry which is preliminary data.</text>
</comment>
<evidence type="ECO:0000313" key="3">
    <source>
        <dbReference type="EMBL" id="EMI16192.1"/>
    </source>
</evidence>
<dbReference type="PANTHER" id="PTHR43156">
    <property type="entry name" value="STAGE II SPORULATION PROTEIN E-RELATED"/>
    <property type="match status" value="1"/>
</dbReference>
<dbReference type="InterPro" id="IPR029016">
    <property type="entry name" value="GAF-like_dom_sf"/>
</dbReference>
<proteinExistence type="predicted"/>
<dbReference type="InterPro" id="IPR001932">
    <property type="entry name" value="PPM-type_phosphatase-like_dom"/>
</dbReference>
<dbReference type="SUPFAM" id="SSF55781">
    <property type="entry name" value="GAF domain-like"/>
    <property type="match status" value="1"/>
</dbReference>
<feature type="domain" description="GAF" evidence="2">
    <location>
        <begin position="144"/>
        <end position="288"/>
    </location>
</feature>
<dbReference type="SMART" id="SM00065">
    <property type="entry name" value="GAF"/>
    <property type="match status" value="1"/>
</dbReference>
<sequence>MDRHPPFLSDPIHSRASMNVTKTIPNYLRIHKGPASPAAPDLDPSADVVSHFWHVFGDATGWRIDPSRRRTGNEIELLPSVNTDTISDPSDSSPTVTKTSALRLAESAAMLANQLHRSRESLRRQEMELAARAAIVPGADLQSKLLKNIEAILQNACEATGCSAAAMYLLDEDTQILKARATHGLPESRIEESPRELRGSRGDLEAMVRGVVTADNFLAGGIDTWNSPEPFAAGICAAITDEEVPIGTLWIFSDEVRTFGKAEAAAGRLAASHLSVELSRAAIDQRQNPSSNQQDSVRDISEWQHLSLPIGNDLAPGWRADGLIESPQSWATGFHTWDVLPDGTLMMAMADSPDRTVRGAIQTAVARAAVTAHSSYRHTVSQMLQRINDTLWQTNAGDQLMSMLYLHIDPETGEGNFASCGDMMAMISSRYGYRPLIDGRSEPLGTHLAARPTLDSFSLLPGETLLAYNQGMRLDGGTQNVLGDRLRGCLQSGDLNPLAAIRRDLVNKSLDHERAAITLVRS</sequence>
<dbReference type="Gene3D" id="3.30.450.40">
    <property type="match status" value="1"/>
</dbReference>
<reference evidence="3 4" key="1">
    <citation type="journal article" date="2013" name="Mar. Genomics">
        <title>Expression of sulfatases in Rhodopirellula baltica and the diversity of sulfatases in the genus Rhodopirellula.</title>
        <authorList>
            <person name="Wegner C.E."/>
            <person name="Richter-Heitmann T."/>
            <person name="Klindworth A."/>
            <person name="Klockow C."/>
            <person name="Richter M."/>
            <person name="Achstetter T."/>
            <person name="Glockner F.O."/>
            <person name="Harder J."/>
        </authorList>
    </citation>
    <scope>NUCLEOTIDE SEQUENCE [LARGE SCALE GENOMIC DNA]</scope>
    <source>
        <strain evidence="3 4">SM1</strain>
    </source>
</reference>
<dbReference type="AlphaFoldDB" id="M5RLD6"/>
<dbReference type="InterPro" id="IPR052016">
    <property type="entry name" value="Bact_Sigma-Reg"/>
</dbReference>
<dbReference type="Proteomes" id="UP000011991">
    <property type="component" value="Unassembled WGS sequence"/>
</dbReference>
<evidence type="ECO:0000259" key="2">
    <source>
        <dbReference type="SMART" id="SM00065"/>
    </source>
</evidence>
<dbReference type="InterPro" id="IPR036457">
    <property type="entry name" value="PPM-type-like_dom_sf"/>
</dbReference>
<organism evidence="3 4">
    <name type="scientific">Rhodopirellula maiorica SM1</name>
    <dbReference type="NCBI Taxonomy" id="1265738"/>
    <lineage>
        <taxon>Bacteria</taxon>
        <taxon>Pseudomonadati</taxon>
        <taxon>Planctomycetota</taxon>
        <taxon>Planctomycetia</taxon>
        <taxon>Pirellulales</taxon>
        <taxon>Pirellulaceae</taxon>
        <taxon>Novipirellula</taxon>
    </lineage>
</organism>
<dbReference type="EMBL" id="ANOG01000985">
    <property type="protein sequence ID" value="EMI16192.1"/>
    <property type="molecule type" value="Genomic_DNA"/>
</dbReference>
<dbReference type="Gene3D" id="3.60.40.10">
    <property type="entry name" value="PPM-type phosphatase domain"/>
    <property type="match status" value="1"/>
</dbReference>
<evidence type="ECO:0000313" key="4">
    <source>
        <dbReference type="Proteomes" id="UP000011991"/>
    </source>
</evidence>
<evidence type="ECO:0000256" key="1">
    <source>
        <dbReference type="ARBA" id="ARBA00022801"/>
    </source>
</evidence>
<name>M5RLD6_9BACT</name>
<dbReference type="PATRIC" id="fig|1265738.3.peg.6874"/>
<keyword evidence="4" id="KW-1185">Reference proteome</keyword>